<dbReference type="HOGENOM" id="CLU_1119055_0_0_9"/>
<dbReference type="Pfam" id="PF15979">
    <property type="entry name" value="Glyco_hydro_115"/>
    <property type="match status" value="1"/>
</dbReference>
<evidence type="ECO:0000256" key="1">
    <source>
        <dbReference type="ARBA" id="ARBA00022801"/>
    </source>
</evidence>
<dbReference type="EMBL" id="AGEY01000026">
    <property type="protein sequence ID" value="EHM00451.1"/>
    <property type="molecule type" value="Genomic_DNA"/>
</dbReference>
<dbReference type="Proteomes" id="UP000004625">
    <property type="component" value="Unassembled WGS sequence"/>
</dbReference>
<accession>G9ZLI3</accession>
<proteinExistence type="predicted"/>
<dbReference type="InterPro" id="IPR029018">
    <property type="entry name" value="Hex-like_dom2"/>
</dbReference>
<dbReference type="Gene3D" id="3.20.20.520">
    <property type="entry name" value="Glycosyl hydrolase family 115"/>
    <property type="match status" value="1"/>
</dbReference>
<dbReference type="GO" id="GO:0016787">
    <property type="term" value="F:hydrolase activity"/>
    <property type="evidence" value="ECO:0007669"/>
    <property type="project" value="UniProtKB-KW"/>
</dbReference>
<dbReference type="Gene3D" id="3.30.379.10">
    <property type="entry name" value="Chitobiase/beta-hexosaminidase domain 2-like"/>
    <property type="match status" value="1"/>
</dbReference>
<dbReference type="InterPro" id="IPR042301">
    <property type="entry name" value="GH115_sf"/>
</dbReference>
<name>G9ZLI3_9LACO</name>
<dbReference type="GO" id="GO:0005975">
    <property type="term" value="P:carbohydrate metabolic process"/>
    <property type="evidence" value="ECO:0007669"/>
    <property type="project" value="UniProtKB-ARBA"/>
</dbReference>
<keyword evidence="1" id="KW-0378">Hydrolase</keyword>
<dbReference type="STRING" id="797515.HMPREF9103_00581"/>
<dbReference type="InterPro" id="IPR031924">
    <property type="entry name" value="GH115"/>
</dbReference>
<evidence type="ECO:0000313" key="2">
    <source>
        <dbReference type="EMBL" id="EHM00451.1"/>
    </source>
</evidence>
<comment type="caution">
    <text evidence="2">The sequence shown here is derived from an EMBL/GenBank/DDBJ whole genome shotgun (WGS) entry which is preliminary data.</text>
</comment>
<dbReference type="AlphaFoldDB" id="G9ZLI3"/>
<dbReference type="SUPFAM" id="SSF55545">
    <property type="entry name" value="beta-N-acetylhexosaminidase-like domain"/>
    <property type="match status" value="1"/>
</dbReference>
<gene>
    <name evidence="2" type="ORF">HMPREF9103_00581</name>
</gene>
<dbReference type="PATRIC" id="fig|797515.3.peg.539"/>
<dbReference type="eggNOG" id="ENOG502Z7KK">
    <property type="taxonomic scope" value="Bacteria"/>
</dbReference>
<keyword evidence="3" id="KW-1185">Reference proteome</keyword>
<reference evidence="2 3" key="1">
    <citation type="submission" date="2011-09" db="EMBL/GenBank/DDBJ databases">
        <authorList>
            <person name="Weinstock G."/>
            <person name="Sodergren E."/>
            <person name="Clifton S."/>
            <person name="Fulton L."/>
            <person name="Fulton B."/>
            <person name="Courtney L."/>
            <person name="Fronick C."/>
            <person name="Harrison M."/>
            <person name="Strong C."/>
            <person name="Farmer C."/>
            <person name="Delahaunty K."/>
            <person name="Markovic C."/>
            <person name="Hall O."/>
            <person name="Minx P."/>
            <person name="Tomlinson C."/>
            <person name="Mitreva M."/>
            <person name="Hou S."/>
            <person name="Chen J."/>
            <person name="Wollam A."/>
            <person name="Pepin K.H."/>
            <person name="Johnson M."/>
            <person name="Bhonagiri V."/>
            <person name="Zhang X."/>
            <person name="Suruliraj S."/>
            <person name="Warren W."/>
            <person name="Chinwalla A."/>
            <person name="Mardis E.R."/>
            <person name="Wilson R.K."/>
        </authorList>
    </citation>
    <scope>NUCLEOTIDE SEQUENCE [LARGE SCALE GENOMIC DNA]</scope>
    <source>
        <strain evidence="2 3">F0439</strain>
    </source>
</reference>
<sequence length="248" mass="28387">MSKKTFTISQSTKVVAADFRNPVLKNAAMILQRDVSKVTTTKGADNQIDLTIAADAPVEEDDFQVSLVSPEKVCITARTALGVMYGALAVSREILKVDDFWYFMDILPQSYPTIEWTNFDLHLPDYSTKYRAWFINDELLIMGWKDHDSQTYVWQRIFETALRVGCNVVVPGTDKNSQLNRNPAKEFGLMIAHHHAEPLGAKIFARVYPNLTASFTKYPDLFRKLWRDAILAEGYPNDLQFRLSWRGR</sequence>
<evidence type="ECO:0000313" key="3">
    <source>
        <dbReference type="Proteomes" id="UP000004625"/>
    </source>
</evidence>
<organism evidence="2 3">
    <name type="scientific">Lentilactobacillus parafarraginis F0439</name>
    <dbReference type="NCBI Taxonomy" id="797515"/>
    <lineage>
        <taxon>Bacteria</taxon>
        <taxon>Bacillati</taxon>
        <taxon>Bacillota</taxon>
        <taxon>Bacilli</taxon>
        <taxon>Lactobacillales</taxon>
        <taxon>Lactobacillaceae</taxon>
        <taxon>Lentilactobacillus</taxon>
    </lineage>
</organism>
<protein>
    <submittedName>
        <fullName evidence="2">Uncharacterized protein</fullName>
    </submittedName>
</protein>